<dbReference type="RefSeq" id="WP_340339893.1">
    <property type="nucleotide sequence ID" value="NZ_JBBKZS010000040.1"/>
</dbReference>
<dbReference type="Proteomes" id="UP001367030">
    <property type="component" value="Unassembled WGS sequence"/>
</dbReference>
<dbReference type="InterPro" id="IPR005064">
    <property type="entry name" value="BUG"/>
</dbReference>
<comment type="similarity">
    <text evidence="1">Belongs to the UPF0065 (bug) family.</text>
</comment>
<dbReference type="PANTHER" id="PTHR42928">
    <property type="entry name" value="TRICARBOXYLATE-BINDING PROTEIN"/>
    <property type="match status" value="1"/>
</dbReference>
<dbReference type="InterPro" id="IPR042100">
    <property type="entry name" value="Bug_dom1"/>
</dbReference>
<dbReference type="PIRSF" id="PIRSF017082">
    <property type="entry name" value="YflP"/>
    <property type="match status" value="1"/>
</dbReference>
<evidence type="ECO:0000256" key="2">
    <source>
        <dbReference type="SAM" id="SignalP"/>
    </source>
</evidence>
<dbReference type="PANTHER" id="PTHR42928:SF5">
    <property type="entry name" value="BLR1237 PROTEIN"/>
    <property type="match status" value="1"/>
</dbReference>
<feature type="signal peptide" evidence="2">
    <location>
        <begin position="1"/>
        <end position="25"/>
    </location>
</feature>
<evidence type="ECO:0000256" key="1">
    <source>
        <dbReference type="ARBA" id="ARBA00006987"/>
    </source>
</evidence>
<accession>A0ABU8XJ10</accession>
<evidence type="ECO:0000313" key="4">
    <source>
        <dbReference type="Proteomes" id="UP001367030"/>
    </source>
</evidence>
<protein>
    <submittedName>
        <fullName evidence="3">Tripartite tricarboxylate transporter substrate binding protein</fullName>
    </submittedName>
</protein>
<dbReference type="Gene3D" id="3.40.190.10">
    <property type="entry name" value="Periplasmic binding protein-like II"/>
    <property type="match status" value="1"/>
</dbReference>
<dbReference type="Pfam" id="PF03401">
    <property type="entry name" value="TctC"/>
    <property type="match status" value="1"/>
</dbReference>
<feature type="chain" id="PRO_5045334042" evidence="2">
    <location>
        <begin position="26"/>
        <end position="323"/>
    </location>
</feature>
<keyword evidence="2" id="KW-0732">Signal</keyword>
<gene>
    <name evidence="3" type="ORF">WKW79_35295</name>
</gene>
<reference evidence="3 4" key="1">
    <citation type="submission" date="2024-03" db="EMBL/GenBank/DDBJ databases">
        <title>Novel species of the genus Variovorax.</title>
        <authorList>
            <person name="Liu Q."/>
            <person name="Xin Y.-H."/>
        </authorList>
    </citation>
    <scope>NUCLEOTIDE SEQUENCE [LARGE SCALE GENOMIC DNA]</scope>
    <source>
        <strain evidence="3 4">KACC 18901</strain>
    </source>
</reference>
<dbReference type="SUPFAM" id="SSF53850">
    <property type="entry name" value="Periplasmic binding protein-like II"/>
    <property type="match status" value="1"/>
</dbReference>
<dbReference type="CDD" id="cd13578">
    <property type="entry name" value="PBP2_Bug27"/>
    <property type="match status" value="1"/>
</dbReference>
<comment type="caution">
    <text evidence="3">The sequence shown here is derived from an EMBL/GenBank/DDBJ whole genome shotgun (WGS) entry which is preliminary data.</text>
</comment>
<evidence type="ECO:0000313" key="3">
    <source>
        <dbReference type="EMBL" id="MEJ8859860.1"/>
    </source>
</evidence>
<dbReference type="Gene3D" id="3.40.190.150">
    <property type="entry name" value="Bordetella uptake gene, domain 1"/>
    <property type="match status" value="1"/>
</dbReference>
<proteinExistence type="inferred from homology"/>
<sequence length="323" mass="34061">MQIRQVLSLSSLAAAAVLTCASAVAAFPEKAITIVVPTAAGGANDAMARVIGQAMSVSLKQPVIVDNKAGANGAIASEFVMRAPADGYTLMLGYIATHAMNPALQKLRYDPVKDFEPVGMVGSSATLMVVSPSVKANNAKELVAYIKANPNQVSYASAGNGTAPHFAAEMFKLSTGTTMLHVPYKGSAPAVTDTIGGQTQVMFPSLFTAIPYVKGGKLKAIGVAGSKRSHLMPDVPTLKEQGIDNVDVSQWYAIFAPAKTPKAVVDQLNKALNEALADKTVIKKLEDHGAEVETMSTEQMRTFVQQEQVKWKKVVQAAKLTAD</sequence>
<organism evidence="3 4">
    <name type="scientific">Variovorax robiniae</name>
    <dbReference type="NCBI Taxonomy" id="1836199"/>
    <lineage>
        <taxon>Bacteria</taxon>
        <taxon>Pseudomonadati</taxon>
        <taxon>Pseudomonadota</taxon>
        <taxon>Betaproteobacteria</taxon>
        <taxon>Burkholderiales</taxon>
        <taxon>Comamonadaceae</taxon>
        <taxon>Variovorax</taxon>
    </lineage>
</organism>
<keyword evidence="4" id="KW-1185">Reference proteome</keyword>
<dbReference type="EMBL" id="JBBKZS010000040">
    <property type="protein sequence ID" value="MEJ8859860.1"/>
    <property type="molecule type" value="Genomic_DNA"/>
</dbReference>
<name>A0ABU8XJ10_9BURK</name>